<evidence type="ECO:0000256" key="11">
    <source>
        <dbReference type="SAM" id="SignalP"/>
    </source>
</evidence>
<keyword evidence="14" id="KW-1185">Reference proteome</keyword>
<dbReference type="InterPro" id="IPR011009">
    <property type="entry name" value="Kinase-like_dom_sf"/>
</dbReference>
<gene>
    <name evidence="13" type="ORF">FH972_008400</name>
</gene>
<dbReference type="GO" id="GO:0051707">
    <property type="term" value="P:response to other organism"/>
    <property type="evidence" value="ECO:0007669"/>
    <property type="project" value="UniProtKB-ARBA"/>
</dbReference>
<reference evidence="13 14" key="1">
    <citation type="submission" date="2019-06" db="EMBL/GenBank/DDBJ databases">
        <title>A chromosomal-level reference genome of Carpinus fangiana (Coryloideae, Betulaceae).</title>
        <authorList>
            <person name="Yang X."/>
            <person name="Wang Z."/>
            <person name="Zhang L."/>
            <person name="Hao G."/>
            <person name="Liu J."/>
            <person name="Yang Y."/>
        </authorList>
    </citation>
    <scope>NUCLEOTIDE SEQUENCE [LARGE SCALE GENOMIC DNA]</scope>
    <source>
        <strain evidence="13">Cfa_2016G</strain>
        <tissue evidence="13">Leaf</tissue>
    </source>
</reference>
<dbReference type="InterPro" id="IPR059144">
    <property type="entry name" value="NFP_LysM3"/>
</dbReference>
<keyword evidence="4 11" id="KW-0732">Signal</keyword>
<evidence type="ECO:0000256" key="3">
    <source>
        <dbReference type="ARBA" id="ARBA00022692"/>
    </source>
</evidence>
<dbReference type="OrthoDB" id="4062651at2759"/>
<keyword evidence="3 10" id="KW-0812">Transmembrane</keyword>
<keyword evidence="9" id="KW-1015">Disulfide bond</keyword>
<dbReference type="Proteomes" id="UP000327013">
    <property type="component" value="Chromosome 3"/>
</dbReference>
<evidence type="ECO:0000256" key="6">
    <source>
        <dbReference type="ARBA" id="ARBA00022840"/>
    </source>
</evidence>
<evidence type="ECO:0000256" key="2">
    <source>
        <dbReference type="ARBA" id="ARBA00022475"/>
    </source>
</evidence>
<dbReference type="AlphaFoldDB" id="A0A5N6R1D6"/>
<dbReference type="Pfam" id="PF23446">
    <property type="entry name" value="LysM1_NFP_LYK"/>
    <property type="match status" value="1"/>
</dbReference>
<keyword evidence="6" id="KW-0067">ATP-binding</keyword>
<accession>A0A5N6R1D6</accession>
<dbReference type="GO" id="GO:0005886">
    <property type="term" value="C:plasma membrane"/>
    <property type="evidence" value="ECO:0007669"/>
    <property type="project" value="UniProtKB-SubCell"/>
</dbReference>
<dbReference type="Pfam" id="PF23457">
    <property type="entry name" value="LysM2_NFP"/>
    <property type="match status" value="1"/>
</dbReference>
<evidence type="ECO:0000313" key="13">
    <source>
        <dbReference type="EMBL" id="KAE8022615.1"/>
    </source>
</evidence>
<dbReference type="Pfam" id="PF23462">
    <property type="entry name" value="LysM3_NFP"/>
    <property type="match status" value="1"/>
</dbReference>
<dbReference type="Pfam" id="PF00069">
    <property type="entry name" value="Pkinase"/>
    <property type="match status" value="1"/>
</dbReference>
<dbReference type="PANTHER" id="PTHR45927">
    <property type="entry name" value="LYSM-DOMAIN RECEPTOR-LIKE KINASE-RELATED"/>
    <property type="match status" value="1"/>
</dbReference>
<evidence type="ECO:0000256" key="10">
    <source>
        <dbReference type="SAM" id="Phobius"/>
    </source>
</evidence>
<dbReference type="PROSITE" id="PS00108">
    <property type="entry name" value="PROTEIN_KINASE_ST"/>
    <property type="match status" value="1"/>
</dbReference>
<dbReference type="SMART" id="SM00220">
    <property type="entry name" value="S_TKc"/>
    <property type="match status" value="1"/>
</dbReference>
<dbReference type="InterPro" id="IPR018392">
    <property type="entry name" value="LysM"/>
</dbReference>
<keyword evidence="7 10" id="KW-1133">Transmembrane helix</keyword>
<dbReference type="Gene3D" id="3.30.200.20">
    <property type="entry name" value="Phosphorylase Kinase, domain 1"/>
    <property type="match status" value="1"/>
</dbReference>
<dbReference type="InterPro" id="IPR008271">
    <property type="entry name" value="Ser/Thr_kinase_AS"/>
</dbReference>
<feature type="chain" id="PRO_5024380131" description="Protein kinase domain-containing protein" evidence="11">
    <location>
        <begin position="27"/>
        <end position="628"/>
    </location>
</feature>
<evidence type="ECO:0000256" key="9">
    <source>
        <dbReference type="ARBA" id="ARBA00023157"/>
    </source>
</evidence>
<organism evidence="13 14">
    <name type="scientific">Carpinus fangiana</name>
    <dbReference type="NCBI Taxonomy" id="176857"/>
    <lineage>
        <taxon>Eukaryota</taxon>
        <taxon>Viridiplantae</taxon>
        <taxon>Streptophyta</taxon>
        <taxon>Embryophyta</taxon>
        <taxon>Tracheophyta</taxon>
        <taxon>Spermatophyta</taxon>
        <taxon>Magnoliopsida</taxon>
        <taxon>eudicotyledons</taxon>
        <taxon>Gunneridae</taxon>
        <taxon>Pentapetalae</taxon>
        <taxon>rosids</taxon>
        <taxon>fabids</taxon>
        <taxon>Fagales</taxon>
        <taxon>Betulaceae</taxon>
        <taxon>Carpinus</taxon>
    </lineage>
</organism>
<name>A0A5N6R1D6_9ROSI</name>
<evidence type="ECO:0000256" key="8">
    <source>
        <dbReference type="ARBA" id="ARBA00023136"/>
    </source>
</evidence>
<dbReference type="GO" id="GO:0004672">
    <property type="term" value="F:protein kinase activity"/>
    <property type="evidence" value="ECO:0007669"/>
    <property type="project" value="InterPro"/>
</dbReference>
<evidence type="ECO:0000256" key="7">
    <source>
        <dbReference type="ARBA" id="ARBA00022989"/>
    </source>
</evidence>
<feature type="domain" description="Protein kinase" evidence="12">
    <location>
        <begin position="336"/>
        <end position="611"/>
    </location>
</feature>
<dbReference type="SUPFAM" id="SSF56112">
    <property type="entry name" value="Protein kinase-like (PK-like)"/>
    <property type="match status" value="1"/>
</dbReference>
<dbReference type="EMBL" id="CM017323">
    <property type="protein sequence ID" value="KAE8022615.1"/>
    <property type="molecule type" value="Genomic_DNA"/>
</dbReference>
<dbReference type="InterPro" id="IPR056561">
    <property type="entry name" value="NFP_LYK_LysM1"/>
</dbReference>
<evidence type="ECO:0000256" key="1">
    <source>
        <dbReference type="ARBA" id="ARBA00004162"/>
    </source>
</evidence>
<feature type="signal peptide" evidence="11">
    <location>
        <begin position="1"/>
        <end position="26"/>
    </location>
</feature>
<dbReference type="Gene3D" id="1.10.510.10">
    <property type="entry name" value="Transferase(Phosphotransferase) domain 1"/>
    <property type="match status" value="1"/>
</dbReference>
<evidence type="ECO:0000313" key="14">
    <source>
        <dbReference type="Proteomes" id="UP000327013"/>
    </source>
</evidence>
<keyword evidence="2" id="KW-1003">Cell membrane</keyword>
<dbReference type="PANTHER" id="PTHR45927:SF15">
    <property type="entry name" value="SERINE_THREONINE RECEPTOR-LIKE KINASE NFP"/>
    <property type="match status" value="1"/>
</dbReference>
<dbReference type="GO" id="GO:0005524">
    <property type="term" value="F:ATP binding"/>
    <property type="evidence" value="ECO:0007669"/>
    <property type="project" value="UniProtKB-KW"/>
</dbReference>
<protein>
    <recommendedName>
        <fullName evidence="12">Protein kinase domain-containing protein</fullName>
    </recommendedName>
</protein>
<dbReference type="PROSITE" id="PS50011">
    <property type="entry name" value="PROTEIN_KINASE_DOM"/>
    <property type="match status" value="1"/>
</dbReference>
<dbReference type="SMART" id="SM00257">
    <property type="entry name" value="LysM"/>
    <property type="match status" value="2"/>
</dbReference>
<keyword evidence="8 10" id="KW-0472">Membrane</keyword>
<sequence>MKTKTLHSSSLLLFFFYHHLLQTSHAQPAPDTTGIPCTNQTANPCQTYAFYQATAPDFLDLASIADLFSVSRLMISKPSNISAPNATLVASQPLFVPLTCSCNSANVSNISTTISYANLSYTINSGDTFYLVSTNKFRNLTTYQSVEVVNPSLVPTNLSIGVNVIFPIFCKCPNRTQLQNQVNYLVSYVFQPSDNLSIIASSFGVQEQSIIDVNGDNFQPFNTIFIPVTRLPVLSQPAVAPSPPPPAAAAAEQTDQREGVVTGLAIGLGISGFLLLLLGGLWVYRETVLKNRKGLEEDREKQRQLLDMNGKGLKKMESNLMADVSDCLDKYKVFKIEDLKEATDGFSESSLIQGSVYKGCIDGEVYAIKKMKWNAYEELKILQKVNHGNLVKLEGFCIDPEDGTCYLIYEYVENGSLQLWLHGNKDEKLNWKARLRIAIDVANGLQYIHEHTRPRVVHKDIKSSNILLDTNMRAKIANFGLAKSGCNAITMHIVGTQGYIAPEYLVDGVVSTKMDVFSFGVVLLELISGKEAIDEEGNVLWAKTSGLLEGNEERKANRVKKWMDDVLKGESCSVDGVVNVMTIAIACLHRDPSKRPSMVDVAYGLCKSDDLNSDISDDGMPSPLILAR</sequence>
<evidence type="ECO:0000259" key="12">
    <source>
        <dbReference type="PROSITE" id="PS50011"/>
    </source>
</evidence>
<dbReference type="InterPro" id="IPR052611">
    <property type="entry name" value="Plant_RLK_LysM"/>
</dbReference>
<feature type="transmembrane region" description="Helical" evidence="10">
    <location>
        <begin position="260"/>
        <end position="284"/>
    </location>
</feature>
<evidence type="ECO:0000256" key="5">
    <source>
        <dbReference type="ARBA" id="ARBA00022741"/>
    </source>
</evidence>
<dbReference type="FunFam" id="1.10.510.10:FF:000468">
    <property type="entry name" value="PTI1-like tyrosine-protein kinase 3"/>
    <property type="match status" value="1"/>
</dbReference>
<keyword evidence="5" id="KW-0547">Nucleotide-binding</keyword>
<evidence type="ECO:0000256" key="4">
    <source>
        <dbReference type="ARBA" id="ARBA00022729"/>
    </source>
</evidence>
<dbReference type="InterPro" id="IPR059143">
    <property type="entry name" value="NFP_LysM2"/>
</dbReference>
<proteinExistence type="predicted"/>
<comment type="subcellular location">
    <subcellularLocation>
        <location evidence="1">Cell membrane</location>
        <topology evidence="1">Single-pass membrane protein</topology>
    </subcellularLocation>
</comment>
<dbReference type="InterPro" id="IPR000719">
    <property type="entry name" value="Prot_kinase_dom"/>
</dbReference>